<evidence type="ECO:0000259" key="2">
    <source>
        <dbReference type="PROSITE" id="PS50157"/>
    </source>
</evidence>
<dbReference type="PROSITE" id="PS50157">
    <property type="entry name" value="ZINC_FINGER_C2H2_2"/>
    <property type="match status" value="1"/>
</dbReference>
<keyword evidence="1" id="KW-0863">Zinc-finger</keyword>
<keyword evidence="3" id="KW-1185">Reference proteome</keyword>
<sequence length="225" mass="25422">MAPLSKELSGVILPHDHFGSHLNSAGKTIDSELEEINFKKAGEVLAEIWNSLEIDGHSVIAEFGDTDSKLPLPEMPSAEWFAIHVRESQYFFQIVKCDEIACCSSTRSDIKQILAEGFFPPPVPLRRTEDGLKTPDTSEVENKDEFPSLFVRQATNLKIQGKDLPQNLPYVLYCPTVLPVLKERICKYCGVYFAAKSHVTDHIKALHSQGRKKQMDDEKMKKRSF</sequence>
<evidence type="ECO:0000313" key="3">
    <source>
        <dbReference type="Proteomes" id="UP001652628"/>
    </source>
</evidence>
<organism evidence="3 4">
    <name type="scientific">Drosophila suzukii</name>
    <name type="common">Spotted-wing drosophila fruit fly</name>
    <dbReference type="NCBI Taxonomy" id="28584"/>
    <lineage>
        <taxon>Eukaryota</taxon>
        <taxon>Metazoa</taxon>
        <taxon>Ecdysozoa</taxon>
        <taxon>Arthropoda</taxon>
        <taxon>Hexapoda</taxon>
        <taxon>Insecta</taxon>
        <taxon>Pterygota</taxon>
        <taxon>Neoptera</taxon>
        <taxon>Endopterygota</taxon>
        <taxon>Diptera</taxon>
        <taxon>Brachycera</taxon>
        <taxon>Muscomorpha</taxon>
        <taxon>Ephydroidea</taxon>
        <taxon>Drosophilidae</taxon>
        <taxon>Drosophila</taxon>
        <taxon>Sophophora</taxon>
    </lineage>
</organism>
<dbReference type="InterPro" id="IPR013087">
    <property type="entry name" value="Znf_C2H2_type"/>
</dbReference>
<dbReference type="PANTHER" id="PTHR46954">
    <property type="entry name" value="C2H2-TYPE DOMAIN-CONTAINING PROTEIN"/>
    <property type="match status" value="1"/>
</dbReference>
<proteinExistence type="predicted"/>
<accession>A0ABM4TNF3</accession>
<feature type="domain" description="C2H2-type" evidence="2">
    <location>
        <begin position="184"/>
        <end position="212"/>
    </location>
</feature>
<dbReference type="PANTHER" id="PTHR46954:SF1">
    <property type="entry name" value="C2H2-TYPE DOMAIN-CONTAINING PROTEIN"/>
    <property type="match status" value="1"/>
</dbReference>
<protein>
    <recommendedName>
        <fullName evidence="2">C2H2-type domain-containing protein</fullName>
    </recommendedName>
</protein>
<evidence type="ECO:0000256" key="1">
    <source>
        <dbReference type="PROSITE-ProRule" id="PRU00042"/>
    </source>
</evidence>
<keyword evidence="1" id="KW-0862">Zinc</keyword>
<reference evidence="4" key="1">
    <citation type="submission" date="2025-08" db="UniProtKB">
        <authorList>
            <consortium name="RefSeq"/>
        </authorList>
    </citation>
    <scope>IDENTIFICATION</scope>
</reference>
<dbReference type="RefSeq" id="XP_070851502.1">
    <property type="nucleotide sequence ID" value="XM_070995401.1"/>
</dbReference>
<dbReference type="Proteomes" id="UP001652628">
    <property type="component" value="Chromosome 3"/>
</dbReference>
<gene>
    <name evidence="4" type="primary">LOC139352770</name>
</gene>
<keyword evidence="1" id="KW-0479">Metal-binding</keyword>
<evidence type="ECO:0000313" key="4">
    <source>
        <dbReference type="RefSeq" id="XP_070851502.1"/>
    </source>
</evidence>
<dbReference type="PROSITE" id="PS00028">
    <property type="entry name" value="ZINC_FINGER_C2H2_1"/>
    <property type="match status" value="1"/>
</dbReference>
<name>A0ABM4TNF3_DROSZ</name>
<dbReference type="GeneID" id="139352770"/>